<name>A0A1F6LUQ4_9BACT</name>
<proteinExistence type="predicted"/>
<dbReference type="Proteomes" id="UP000176329">
    <property type="component" value="Unassembled WGS sequence"/>
</dbReference>
<evidence type="ECO:0000256" key="1">
    <source>
        <dbReference type="SAM" id="MobiDB-lite"/>
    </source>
</evidence>
<feature type="region of interest" description="Disordered" evidence="1">
    <location>
        <begin position="1"/>
        <end position="22"/>
    </location>
</feature>
<feature type="compositionally biased region" description="Low complexity" evidence="1">
    <location>
        <begin position="8"/>
        <end position="22"/>
    </location>
</feature>
<comment type="caution">
    <text evidence="2">The sequence shown here is derived from an EMBL/GenBank/DDBJ whole genome shotgun (WGS) entry which is preliminary data.</text>
</comment>
<dbReference type="EMBL" id="MFPV01000008">
    <property type="protein sequence ID" value="OGH63013.1"/>
    <property type="molecule type" value="Genomic_DNA"/>
</dbReference>
<protein>
    <submittedName>
        <fullName evidence="2">Uncharacterized protein</fullName>
    </submittedName>
</protein>
<sequence>MSDLTTTAPAAPAERALAAPEAAPGTSVSDVLLEQVDVKVSAIEAQQKRLTPFQTAIATAQQVATTVQAASAKSANPDVVNVYARALEVAQQIVLATKEQGQEVADKITELQDELETLIAQLKTQDPTNPLVQGL</sequence>
<gene>
    <name evidence="2" type="ORF">A2848_00975</name>
</gene>
<accession>A0A1F6LUQ4</accession>
<dbReference type="AlphaFoldDB" id="A0A1F6LUQ4"/>
<evidence type="ECO:0000313" key="2">
    <source>
        <dbReference type="EMBL" id="OGH63013.1"/>
    </source>
</evidence>
<organism evidence="2 3">
    <name type="scientific">Candidatus Magasanikbacteria bacterium RIFCSPHIGHO2_01_FULL_50_8</name>
    <dbReference type="NCBI Taxonomy" id="1798674"/>
    <lineage>
        <taxon>Bacteria</taxon>
        <taxon>Candidatus Magasanikiibacteriota</taxon>
    </lineage>
</organism>
<evidence type="ECO:0000313" key="3">
    <source>
        <dbReference type="Proteomes" id="UP000176329"/>
    </source>
</evidence>
<reference evidence="2 3" key="1">
    <citation type="journal article" date="2016" name="Nat. Commun.">
        <title>Thousands of microbial genomes shed light on interconnected biogeochemical processes in an aquifer system.</title>
        <authorList>
            <person name="Anantharaman K."/>
            <person name="Brown C.T."/>
            <person name="Hug L.A."/>
            <person name="Sharon I."/>
            <person name="Castelle C.J."/>
            <person name="Probst A.J."/>
            <person name="Thomas B.C."/>
            <person name="Singh A."/>
            <person name="Wilkins M.J."/>
            <person name="Karaoz U."/>
            <person name="Brodie E.L."/>
            <person name="Williams K.H."/>
            <person name="Hubbard S.S."/>
            <person name="Banfield J.F."/>
        </authorList>
    </citation>
    <scope>NUCLEOTIDE SEQUENCE [LARGE SCALE GENOMIC DNA]</scope>
</reference>